<protein>
    <recommendedName>
        <fullName evidence="1">Ysc84 actin-binding domain-containing protein</fullName>
    </recommendedName>
</protein>
<dbReference type="eggNOG" id="ENOG502RVY5">
    <property type="taxonomic scope" value="Eukaryota"/>
</dbReference>
<evidence type="ECO:0000259" key="1">
    <source>
        <dbReference type="Pfam" id="PF04366"/>
    </source>
</evidence>
<proteinExistence type="predicted"/>
<gene>
    <name evidence="2" type="ORF">THAOC_12403</name>
</gene>
<dbReference type="InterPro" id="IPR007461">
    <property type="entry name" value="Ysc84_actin-binding"/>
</dbReference>
<sequence>METFKKHDALKPYFEQSYGCAVFGQIAKGGIFFVGGAYGTGDVYKFERTGEETKFTRTFKANLMQVSAGWILGGEVYQEIIFFETEEDYSRFTSAENFEFGADAKAVGLTAAVSTKATTMGNQGLQMGVTADETAVKGFDERNAKLEFTKATVAGQKFNVTPL</sequence>
<keyword evidence="3" id="KW-1185">Reference proteome</keyword>
<reference evidence="2 3" key="1">
    <citation type="journal article" date="2012" name="Genome Biol.">
        <title>Genome and low-iron response of an oceanic diatom adapted to chronic iron limitation.</title>
        <authorList>
            <person name="Lommer M."/>
            <person name="Specht M."/>
            <person name="Roy A.S."/>
            <person name="Kraemer L."/>
            <person name="Andreson R."/>
            <person name="Gutowska M.A."/>
            <person name="Wolf J."/>
            <person name="Bergner S.V."/>
            <person name="Schilhabel M.B."/>
            <person name="Klostermeier U.C."/>
            <person name="Beiko R.G."/>
            <person name="Rosenstiel P."/>
            <person name="Hippler M."/>
            <person name="Laroche J."/>
        </authorList>
    </citation>
    <scope>NUCLEOTIDE SEQUENCE [LARGE SCALE GENOMIC DNA]</scope>
    <source>
        <strain evidence="2 3">CCMP1005</strain>
    </source>
</reference>
<dbReference type="AlphaFoldDB" id="K0T066"/>
<comment type="caution">
    <text evidence="2">The sequence shown here is derived from an EMBL/GenBank/DDBJ whole genome shotgun (WGS) entry which is preliminary data.</text>
</comment>
<accession>K0T066</accession>
<dbReference type="EMBL" id="AGNL01014550">
    <property type="protein sequence ID" value="EJK66656.1"/>
    <property type="molecule type" value="Genomic_DNA"/>
</dbReference>
<feature type="domain" description="Ysc84 actin-binding" evidence="1">
    <location>
        <begin position="65"/>
        <end position="145"/>
    </location>
</feature>
<evidence type="ECO:0000313" key="3">
    <source>
        <dbReference type="Proteomes" id="UP000266841"/>
    </source>
</evidence>
<evidence type="ECO:0000313" key="2">
    <source>
        <dbReference type="EMBL" id="EJK66656.1"/>
    </source>
</evidence>
<dbReference type="OMA" id="YFNGMAT"/>
<dbReference type="Pfam" id="PF04366">
    <property type="entry name" value="Ysc84"/>
    <property type="match status" value="1"/>
</dbReference>
<dbReference type="Proteomes" id="UP000266841">
    <property type="component" value="Unassembled WGS sequence"/>
</dbReference>
<name>K0T066_THAOC</name>
<dbReference type="OrthoDB" id="42790at2759"/>
<organism evidence="2 3">
    <name type="scientific">Thalassiosira oceanica</name>
    <name type="common">Marine diatom</name>
    <dbReference type="NCBI Taxonomy" id="159749"/>
    <lineage>
        <taxon>Eukaryota</taxon>
        <taxon>Sar</taxon>
        <taxon>Stramenopiles</taxon>
        <taxon>Ochrophyta</taxon>
        <taxon>Bacillariophyta</taxon>
        <taxon>Coscinodiscophyceae</taxon>
        <taxon>Thalassiosirophycidae</taxon>
        <taxon>Thalassiosirales</taxon>
        <taxon>Thalassiosiraceae</taxon>
        <taxon>Thalassiosira</taxon>
    </lineage>
</organism>